<proteinExistence type="predicted"/>
<dbReference type="InterPro" id="IPR006612">
    <property type="entry name" value="THAP_Znf"/>
</dbReference>
<comment type="caution">
    <text evidence="9">The sequence shown here is derived from an EMBL/GenBank/DDBJ whole genome shotgun (WGS) entry which is preliminary data.</text>
</comment>
<evidence type="ECO:0000256" key="6">
    <source>
        <dbReference type="SAM" id="Coils"/>
    </source>
</evidence>
<keyword evidence="6" id="KW-0175">Coiled coil</keyword>
<keyword evidence="1" id="KW-0479">Metal-binding</keyword>
<evidence type="ECO:0000313" key="10">
    <source>
        <dbReference type="Proteomes" id="UP001163046"/>
    </source>
</evidence>
<accession>A0A9X0CD66</accession>
<evidence type="ECO:0000256" key="1">
    <source>
        <dbReference type="ARBA" id="ARBA00022723"/>
    </source>
</evidence>
<dbReference type="Pfam" id="PF05485">
    <property type="entry name" value="THAP"/>
    <property type="match status" value="1"/>
</dbReference>
<protein>
    <recommendedName>
        <fullName evidence="8">THAP-type domain-containing protein</fullName>
    </recommendedName>
</protein>
<dbReference type="PROSITE" id="PS50950">
    <property type="entry name" value="ZF_THAP"/>
    <property type="match status" value="1"/>
</dbReference>
<evidence type="ECO:0000259" key="8">
    <source>
        <dbReference type="PROSITE" id="PS50950"/>
    </source>
</evidence>
<dbReference type="GO" id="GO:0008270">
    <property type="term" value="F:zinc ion binding"/>
    <property type="evidence" value="ECO:0007669"/>
    <property type="project" value="UniProtKB-KW"/>
</dbReference>
<sequence>MVHCFAPSCDHHSESHTCKFFGFPNKDKKKDEYRQWIRLLRRKDREPSKHSRVCSCHFRDGNKAYGPEVYTRNQGKIFPGEGVPKKKKKKTEPKRETLQEMIENAKRNMVPSQEGTQQENRTAEEIILEAELQQARRELKDLEEGISIHDKALHCVRT</sequence>
<dbReference type="EMBL" id="MU827811">
    <property type="protein sequence ID" value="KAJ7323732.1"/>
    <property type="molecule type" value="Genomic_DNA"/>
</dbReference>
<keyword evidence="4 5" id="KW-0238">DNA-binding</keyword>
<dbReference type="SUPFAM" id="SSF57716">
    <property type="entry name" value="Glucocorticoid receptor-like (DNA-binding domain)"/>
    <property type="match status" value="1"/>
</dbReference>
<evidence type="ECO:0000256" key="5">
    <source>
        <dbReference type="PROSITE-ProRule" id="PRU00309"/>
    </source>
</evidence>
<dbReference type="OrthoDB" id="5981051at2759"/>
<keyword evidence="2 5" id="KW-0863">Zinc-finger</keyword>
<organism evidence="9 10">
    <name type="scientific">Desmophyllum pertusum</name>
    <dbReference type="NCBI Taxonomy" id="174260"/>
    <lineage>
        <taxon>Eukaryota</taxon>
        <taxon>Metazoa</taxon>
        <taxon>Cnidaria</taxon>
        <taxon>Anthozoa</taxon>
        <taxon>Hexacorallia</taxon>
        <taxon>Scleractinia</taxon>
        <taxon>Caryophylliina</taxon>
        <taxon>Caryophylliidae</taxon>
        <taxon>Desmophyllum</taxon>
    </lineage>
</organism>
<keyword evidence="3" id="KW-0862">Zinc</keyword>
<dbReference type="Gene3D" id="6.20.210.20">
    <property type="entry name" value="THAP domain"/>
    <property type="match status" value="1"/>
</dbReference>
<dbReference type="InterPro" id="IPR038441">
    <property type="entry name" value="THAP_Znf_sf"/>
</dbReference>
<evidence type="ECO:0000313" key="9">
    <source>
        <dbReference type="EMBL" id="KAJ7323732.1"/>
    </source>
</evidence>
<name>A0A9X0CD66_9CNID</name>
<feature type="region of interest" description="Disordered" evidence="7">
    <location>
        <begin position="72"/>
        <end position="95"/>
    </location>
</feature>
<dbReference type="AlphaFoldDB" id="A0A9X0CD66"/>
<evidence type="ECO:0000256" key="4">
    <source>
        <dbReference type="ARBA" id="ARBA00023125"/>
    </source>
</evidence>
<dbReference type="Proteomes" id="UP001163046">
    <property type="component" value="Unassembled WGS sequence"/>
</dbReference>
<gene>
    <name evidence="9" type="ORF">OS493_030853</name>
</gene>
<feature type="coiled-coil region" evidence="6">
    <location>
        <begin position="125"/>
        <end position="152"/>
    </location>
</feature>
<keyword evidence="10" id="KW-1185">Reference proteome</keyword>
<evidence type="ECO:0000256" key="7">
    <source>
        <dbReference type="SAM" id="MobiDB-lite"/>
    </source>
</evidence>
<reference evidence="9" key="1">
    <citation type="submission" date="2023-01" db="EMBL/GenBank/DDBJ databases">
        <title>Genome assembly of the deep-sea coral Lophelia pertusa.</title>
        <authorList>
            <person name="Herrera S."/>
            <person name="Cordes E."/>
        </authorList>
    </citation>
    <scope>NUCLEOTIDE SEQUENCE</scope>
    <source>
        <strain evidence="9">USNM1676648</strain>
        <tissue evidence="9">Polyp</tissue>
    </source>
</reference>
<dbReference type="GO" id="GO:0003677">
    <property type="term" value="F:DNA binding"/>
    <property type="evidence" value="ECO:0007669"/>
    <property type="project" value="UniProtKB-UniRule"/>
</dbReference>
<evidence type="ECO:0000256" key="2">
    <source>
        <dbReference type="ARBA" id="ARBA00022771"/>
    </source>
</evidence>
<evidence type="ECO:0000256" key="3">
    <source>
        <dbReference type="ARBA" id="ARBA00022833"/>
    </source>
</evidence>
<dbReference type="SMART" id="SM00980">
    <property type="entry name" value="THAP"/>
    <property type="match status" value="1"/>
</dbReference>
<feature type="domain" description="THAP-type" evidence="8">
    <location>
        <begin position="1"/>
        <end position="87"/>
    </location>
</feature>